<name>A0ABW4X1C8_9BACT</name>
<evidence type="ECO:0008006" key="3">
    <source>
        <dbReference type="Google" id="ProtNLM"/>
    </source>
</evidence>
<gene>
    <name evidence="1" type="ORF">ACFSKU_17875</name>
</gene>
<dbReference type="InterPro" id="IPR011042">
    <property type="entry name" value="6-blade_b-propeller_TolB-like"/>
</dbReference>
<dbReference type="SUPFAM" id="SSF63829">
    <property type="entry name" value="Calcium-dependent phosphotriesterase"/>
    <property type="match status" value="1"/>
</dbReference>
<comment type="caution">
    <text evidence="1">The sequence shown here is derived from an EMBL/GenBank/DDBJ whole genome shotgun (WGS) entry which is preliminary data.</text>
</comment>
<sequence length="193" mass="20668">MNIDHSGDLLYMKSVSQPTTGVNSFTCVLSRYNTTTNQEVATVTLLNVPGYDYGTHIVFTPGKNGIVCDEAGNLYVTVYNSNKVYRFDGPIPTSGNVTKEISYTYTVPGSGSETVLALDLIGNLFIGRGTGVFKIPVANLTTNTEPSLVFNASSITINDIDFKDGSVYLASGGTKLAKYSAKGVLRKLLSLAR</sequence>
<dbReference type="Proteomes" id="UP001597369">
    <property type="component" value="Unassembled WGS sequence"/>
</dbReference>
<dbReference type="RefSeq" id="WP_229959234.1">
    <property type="nucleotide sequence ID" value="NZ_JAJJWI010000004.1"/>
</dbReference>
<evidence type="ECO:0000313" key="2">
    <source>
        <dbReference type="Proteomes" id="UP001597369"/>
    </source>
</evidence>
<evidence type="ECO:0000313" key="1">
    <source>
        <dbReference type="EMBL" id="MFD2068764.1"/>
    </source>
</evidence>
<dbReference type="Gene3D" id="2.120.10.30">
    <property type="entry name" value="TolB, C-terminal domain"/>
    <property type="match status" value="1"/>
</dbReference>
<reference evidence="2" key="1">
    <citation type="journal article" date="2019" name="Int. J. Syst. Evol. Microbiol.">
        <title>The Global Catalogue of Microorganisms (GCM) 10K type strain sequencing project: providing services to taxonomists for standard genome sequencing and annotation.</title>
        <authorList>
            <consortium name="The Broad Institute Genomics Platform"/>
            <consortium name="The Broad Institute Genome Sequencing Center for Infectious Disease"/>
            <person name="Wu L."/>
            <person name="Ma J."/>
        </authorList>
    </citation>
    <scope>NUCLEOTIDE SEQUENCE [LARGE SCALE GENOMIC DNA]</scope>
    <source>
        <strain evidence="2">JCM 16545</strain>
    </source>
</reference>
<dbReference type="EMBL" id="JBHUHV010000054">
    <property type="protein sequence ID" value="MFD2068764.1"/>
    <property type="molecule type" value="Genomic_DNA"/>
</dbReference>
<accession>A0ABW4X1C8</accession>
<protein>
    <recommendedName>
        <fullName evidence="3">SMP-30/Gluconolactonase/LRE-like region domain-containing protein</fullName>
    </recommendedName>
</protein>
<proteinExistence type="predicted"/>
<organism evidence="1 2">
    <name type="scientific">Pontibacter silvestris</name>
    <dbReference type="NCBI Taxonomy" id="2305183"/>
    <lineage>
        <taxon>Bacteria</taxon>
        <taxon>Pseudomonadati</taxon>
        <taxon>Bacteroidota</taxon>
        <taxon>Cytophagia</taxon>
        <taxon>Cytophagales</taxon>
        <taxon>Hymenobacteraceae</taxon>
        <taxon>Pontibacter</taxon>
    </lineage>
</organism>
<keyword evidence="2" id="KW-1185">Reference proteome</keyword>